<accession>A0A6A3LII4</accession>
<feature type="compositionally biased region" description="Polar residues" evidence="1">
    <location>
        <begin position="19"/>
        <end position="29"/>
    </location>
</feature>
<dbReference type="Gene3D" id="2.40.50.40">
    <property type="match status" value="1"/>
</dbReference>
<evidence type="ECO:0000256" key="1">
    <source>
        <dbReference type="SAM" id="MobiDB-lite"/>
    </source>
</evidence>
<gene>
    <name evidence="3" type="ORF">PR001_g13921</name>
</gene>
<evidence type="ECO:0000313" key="4">
    <source>
        <dbReference type="Proteomes" id="UP000429607"/>
    </source>
</evidence>
<dbReference type="EMBL" id="QXFV01000975">
    <property type="protein sequence ID" value="KAE9019271.1"/>
    <property type="molecule type" value="Genomic_DNA"/>
</dbReference>
<dbReference type="SUPFAM" id="SSF54160">
    <property type="entry name" value="Chromo domain-like"/>
    <property type="match status" value="1"/>
</dbReference>
<dbReference type="InterPro" id="IPR016197">
    <property type="entry name" value="Chromo-like_dom_sf"/>
</dbReference>
<dbReference type="Proteomes" id="UP000429607">
    <property type="component" value="Unassembled WGS sequence"/>
</dbReference>
<evidence type="ECO:0000259" key="2">
    <source>
        <dbReference type="PROSITE" id="PS50013"/>
    </source>
</evidence>
<dbReference type="InterPro" id="IPR000953">
    <property type="entry name" value="Chromo/chromo_shadow_dom"/>
</dbReference>
<name>A0A6A3LII4_9STRA</name>
<evidence type="ECO:0000313" key="3">
    <source>
        <dbReference type="EMBL" id="KAE9019271.1"/>
    </source>
</evidence>
<dbReference type="AlphaFoldDB" id="A0A6A3LII4"/>
<organism evidence="3 4">
    <name type="scientific">Phytophthora rubi</name>
    <dbReference type="NCBI Taxonomy" id="129364"/>
    <lineage>
        <taxon>Eukaryota</taxon>
        <taxon>Sar</taxon>
        <taxon>Stramenopiles</taxon>
        <taxon>Oomycota</taxon>
        <taxon>Peronosporomycetes</taxon>
        <taxon>Peronosporales</taxon>
        <taxon>Peronosporaceae</taxon>
        <taxon>Phytophthora</taxon>
    </lineage>
</organism>
<proteinExistence type="predicted"/>
<dbReference type="PROSITE" id="PS50013">
    <property type="entry name" value="CHROMO_2"/>
    <property type="match status" value="1"/>
</dbReference>
<reference evidence="3 4" key="1">
    <citation type="submission" date="2018-09" db="EMBL/GenBank/DDBJ databases">
        <title>Genomic investigation of the strawberry pathogen Phytophthora fragariae indicates pathogenicity is determined by transcriptional variation in three key races.</title>
        <authorList>
            <person name="Adams T.M."/>
            <person name="Armitage A.D."/>
            <person name="Sobczyk M.K."/>
            <person name="Bates H.J."/>
            <person name="Dunwell J.M."/>
            <person name="Nellist C.F."/>
            <person name="Harrison R.J."/>
        </authorList>
    </citation>
    <scope>NUCLEOTIDE SEQUENCE [LARGE SCALE GENOMIC DNA]</scope>
    <source>
        <strain evidence="3 4">SCRP249</strain>
    </source>
</reference>
<sequence>MNPWDRWNTKQNDGGGSRPTRSVTTSSWRNAEMHDDFRVKLKVEGTGYRGNPWVHISRLKPRALHPKRPSVQIDVDEDDDFYTALLPDDSWEADNDNNEYEVEKILDLRWSNRTRTSKKVRGYLIKWKGHDEPEWLPMSQLSFGALLYDLNPGANAWACFQAMQAGDDRLRVWPQVEILERNEPSPE</sequence>
<feature type="domain" description="Chromo" evidence="2">
    <location>
        <begin position="100"/>
        <end position="141"/>
    </location>
</feature>
<dbReference type="SMART" id="SM00298">
    <property type="entry name" value="CHROMO"/>
    <property type="match status" value="1"/>
</dbReference>
<comment type="caution">
    <text evidence="3">The sequence shown here is derived from an EMBL/GenBank/DDBJ whole genome shotgun (WGS) entry which is preliminary data.</text>
</comment>
<protein>
    <recommendedName>
        <fullName evidence="2">Chromo domain-containing protein</fullName>
    </recommendedName>
</protein>
<feature type="region of interest" description="Disordered" evidence="1">
    <location>
        <begin position="1"/>
        <end position="29"/>
    </location>
</feature>